<feature type="region of interest" description="Disordered" evidence="1">
    <location>
        <begin position="132"/>
        <end position="154"/>
    </location>
</feature>
<keyword evidence="3" id="KW-1185">Reference proteome</keyword>
<evidence type="ECO:0000313" key="2">
    <source>
        <dbReference type="EMBL" id="RNA42028.1"/>
    </source>
</evidence>
<comment type="caution">
    <text evidence="2">The sequence shown here is derived from an EMBL/GenBank/DDBJ whole genome shotgun (WGS) entry which is preliminary data.</text>
</comment>
<accession>A0A3M7T2G4</accession>
<evidence type="ECO:0000256" key="1">
    <source>
        <dbReference type="SAM" id="MobiDB-lite"/>
    </source>
</evidence>
<name>A0A3M7T2G4_BRAPC</name>
<dbReference type="EMBL" id="REGN01000424">
    <property type="protein sequence ID" value="RNA42028.1"/>
    <property type="molecule type" value="Genomic_DNA"/>
</dbReference>
<sequence length="161" mass="18683">MIKWKKLFFKKRTKVNIPFQQIAPFLDRKLSHLIAGRLGAISTDHLQQISLLQIFQILRHIYSHLGQITSRVLQLGGQIFLIQNQLVGIQMTIAQRLIKIVNQYRSPGVNCVNTQNRAFRWVLGLVADAGNPPRGHIDQKQQKTNHKRHHTDQHYQIDLEV</sequence>
<protein>
    <submittedName>
        <fullName evidence="2">Uncharacterized protein</fullName>
    </submittedName>
</protein>
<dbReference type="AlphaFoldDB" id="A0A3M7T2G4"/>
<reference evidence="2 3" key="1">
    <citation type="journal article" date="2018" name="Sci. Rep.">
        <title>Genomic signatures of local adaptation to the degree of environmental predictability in rotifers.</title>
        <authorList>
            <person name="Franch-Gras L."/>
            <person name="Hahn C."/>
            <person name="Garcia-Roger E.M."/>
            <person name="Carmona M.J."/>
            <person name="Serra M."/>
            <person name="Gomez A."/>
        </authorList>
    </citation>
    <scope>NUCLEOTIDE SEQUENCE [LARGE SCALE GENOMIC DNA]</scope>
    <source>
        <strain evidence="2">HYR1</strain>
    </source>
</reference>
<gene>
    <name evidence="2" type="ORF">BpHYR1_018108</name>
</gene>
<evidence type="ECO:0000313" key="3">
    <source>
        <dbReference type="Proteomes" id="UP000276133"/>
    </source>
</evidence>
<proteinExistence type="predicted"/>
<organism evidence="2 3">
    <name type="scientific">Brachionus plicatilis</name>
    <name type="common">Marine rotifer</name>
    <name type="synonym">Brachionus muelleri</name>
    <dbReference type="NCBI Taxonomy" id="10195"/>
    <lineage>
        <taxon>Eukaryota</taxon>
        <taxon>Metazoa</taxon>
        <taxon>Spiralia</taxon>
        <taxon>Gnathifera</taxon>
        <taxon>Rotifera</taxon>
        <taxon>Eurotatoria</taxon>
        <taxon>Monogononta</taxon>
        <taxon>Pseudotrocha</taxon>
        <taxon>Ploima</taxon>
        <taxon>Brachionidae</taxon>
        <taxon>Brachionus</taxon>
    </lineage>
</organism>
<dbReference type="Proteomes" id="UP000276133">
    <property type="component" value="Unassembled WGS sequence"/>
</dbReference>